<evidence type="ECO:0000259" key="1">
    <source>
        <dbReference type="Pfam" id="PF14206"/>
    </source>
</evidence>
<sequence length="113" mass="13058">MKQYEYKFSFLPEAINDCEKVSDLETTCEVKGKYPCPCCCYNTFPVPKEDAIAYICPVCFWENDVFTSSDDEPSDENRGMTLNEGRRNYKILGACSQDMLIHVREPKSDEFPK</sequence>
<name>A0A926EKY7_9FIRM</name>
<dbReference type="Pfam" id="PF14206">
    <property type="entry name" value="Cys_rich_CPCC"/>
    <property type="match status" value="1"/>
</dbReference>
<dbReference type="AlphaFoldDB" id="A0A926EKY7"/>
<gene>
    <name evidence="2" type="ORF">H8718_10775</name>
</gene>
<dbReference type="EMBL" id="JACRSY010000015">
    <property type="protein sequence ID" value="MBC8580007.1"/>
    <property type="molecule type" value="Genomic_DNA"/>
</dbReference>
<proteinExistence type="predicted"/>
<organism evidence="2 3">
    <name type="scientific">Zhenhengia yiwuensis</name>
    <dbReference type="NCBI Taxonomy" id="2763666"/>
    <lineage>
        <taxon>Bacteria</taxon>
        <taxon>Bacillati</taxon>
        <taxon>Bacillota</taxon>
        <taxon>Clostridia</taxon>
        <taxon>Lachnospirales</taxon>
        <taxon>Lachnospiraceae</taxon>
        <taxon>Zhenhengia</taxon>
    </lineage>
</organism>
<comment type="caution">
    <text evidence="2">The sequence shown here is derived from an EMBL/GenBank/DDBJ whole genome shotgun (WGS) entry which is preliminary data.</text>
</comment>
<accession>A0A926EKY7</accession>
<protein>
    <recommendedName>
        <fullName evidence="1">Cysteine-rich CPCC domain-containing protein</fullName>
    </recommendedName>
</protein>
<feature type="domain" description="Cysteine-rich CPCC" evidence="1">
    <location>
        <begin position="34"/>
        <end position="110"/>
    </location>
</feature>
<dbReference type="Proteomes" id="UP000655830">
    <property type="component" value="Unassembled WGS sequence"/>
</dbReference>
<dbReference type="RefSeq" id="WP_249332902.1">
    <property type="nucleotide sequence ID" value="NZ_JACRSY010000015.1"/>
</dbReference>
<evidence type="ECO:0000313" key="3">
    <source>
        <dbReference type="Proteomes" id="UP000655830"/>
    </source>
</evidence>
<dbReference type="InterPro" id="IPR025983">
    <property type="entry name" value="Cys_rich_CPCC"/>
</dbReference>
<evidence type="ECO:0000313" key="2">
    <source>
        <dbReference type="EMBL" id="MBC8580007.1"/>
    </source>
</evidence>
<keyword evidence="3" id="KW-1185">Reference proteome</keyword>
<reference evidence="2" key="1">
    <citation type="submission" date="2020-08" db="EMBL/GenBank/DDBJ databases">
        <title>Genome public.</title>
        <authorList>
            <person name="Liu C."/>
            <person name="Sun Q."/>
        </authorList>
    </citation>
    <scope>NUCLEOTIDE SEQUENCE</scope>
    <source>
        <strain evidence="2">NSJ-12</strain>
    </source>
</reference>